<evidence type="ECO:0000313" key="2">
    <source>
        <dbReference type="Proteomes" id="UP000027178"/>
    </source>
</evidence>
<evidence type="ECO:0000313" key="1">
    <source>
        <dbReference type="EMBL" id="KDN86472.1"/>
    </source>
</evidence>
<reference evidence="1 2" key="1">
    <citation type="submission" date="2014-05" db="EMBL/GenBank/DDBJ databases">
        <title>Draft Genome Sequence of Kitasatospora cheerisanensis KCTC 2395.</title>
        <authorList>
            <person name="Nam D.H."/>
        </authorList>
    </citation>
    <scope>NUCLEOTIDE SEQUENCE [LARGE SCALE GENOMIC DNA]</scope>
    <source>
        <strain evidence="1 2">KCTC 2395</strain>
    </source>
</reference>
<protein>
    <submittedName>
        <fullName evidence="1">Uncharacterized protein</fullName>
    </submittedName>
</protein>
<proteinExistence type="predicted"/>
<dbReference type="AlphaFoldDB" id="A0A066YYY5"/>
<accession>A0A066YYY5</accession>
<dbReference type="Proteomes" id="UP000027178">
    <property type="component" value="Unassembled WGS sequence"/>
</dbReference>
<dbReference type="EMBL" id="JNBY01000072">
    <property type="protein sequence ID" value="KDN86472.1"/>
    <property type="molecule type" value="Genomic_DNA"/>
</dbReference>
<dbReference type="HOGENOM" id="CLU_2844037_0_0_11"/>
<dbReference type="PATRIC" id="fig|1348663.4.peg.1703"/>
<name>A0A066YYY5_9ACTN</name>
<comment type="caution">
    <text evidence="1">The sequence shown here is derived from an EMBL/GenBank/DDBJ whole genome shotgun (WGS) entry which is preliminary data.</text>
</comment>
<sequence length="65" mass="6859">MEFAVPLPQPLGGSTSAGRRLFLRPALLFGHVRPSDSPSRTQFPTIAPSRAARAAFTQAVAPGLD</sequence>
<keyword evidence="2" id="KW-1185">Reference proteome</keyword>
<gene>
    <name evidence="1" type="ORF">KCH_17730</name>
</gene>
<organism evidence="1 2">
    <name type="scientific">Kitasatospora cheerisanensis KCTC 2395</name>
    <dbReference type="NCBI Taxonomy" id="1348663"/>
    <lineage>
        <taxon>Bacteria</taxon>
        <taxon>Bacillati</taxon>
        <taxon>Actinomycetota</taxon>
        <taxon>Actinomycetes</taxon>
        <taxon>Kitasatosporales</taxon>
        <taxon>Streptomycetaceae</taxon>
        <taxon>Kitasatospora</taxon>
    </lineage>
</organism>